<feature type="domain" description="Protein FecR C-terminal" evidence="3">
    <location>
        <begin position="336"/>
        <end position="391"/>
    </location>
</feature>
<evidence type="ECO:0000259" key="2">
    <source>
        <dbReference type="Pfam" id="PF04773"/>
    </source>
</evidence>
<keyword evidence="1" id="KW-1133">Transmembrane helix</keyword>
<sequence>MNTPFAELIDAYLTDSLTPEQEAAFIAMLEDKANRDILDRIMAEKASAGAFVGEEDVARREKSLLALQERLQHLREEAVPVTNVRTLYRYRWAAAAAVLLLLTTGIYFLRPVGRKQATETGQLGVKHPDIAPGRNGAILTLSDGAVVVLDSMPDGEVANQQGTKVMLQNNALTYAPAGSSGTPALNVLSTPKGRQFRVVLPDGTAVWLNAASAITYPTVFNGSERRVEITGEAYLEVAANARQPFYVSINKQTSIQVLGTSFNVNAYTDEPVMKTTLLQGSVKVVQDGKAHLLKPGEEAIAASNSAVRVQPANIEKAVAWRKGIFDAEGEGTDAFLRQLARWYDLEIVYRGPVPEKKFHGKLGRDLQLSQVLEVLDQFNIHYQLEGKVLTIQ</sequence>
<reference evidence="4 5" key="1">
    <citation type="submission" date="2020-04" db="EMBL/GenBank/DDBJ databases">
        <authorList>
            <person name="Yin C."/>
        </authorList>
    </citation>
    <scope>NUCLEOTIDE SEQUENCE [LARGE SCALE GENOMIC DNA]</scope>
    <source>
        <strain evidence="4 5">Ae27</strain>
    </source>
</reference>
<dbReference type="PANTHER" id="PTHR30273">
    <property type="entry name" value="PERIPLASMIC SIGNAL SENSOR AND SIGMA FACTOR ACTIVATOR FECR-RELATED"/>
    <property type="match status" value="1"/>
</dbReference>
<name>A0A847RJJ8_9BACT</name>
<dbReference type="Gene3D" id="2.60.120.1440">
    <property type="match status" value="1"/>
</dbReference>
<dbReference type="InterPro" id="IPR012373">
    <property type="entry name" value="Ferrdict_sens_TM"/>
</dbReference>
<feature type="domain" description="FecR protein" evidence="2">
    <location>
        <begin position="187"/>
        <end position="283"/>
    </location>
</feature>
<evidence type="ECO:0000256" key="1">
    <source>
        <dbReference type="SAM" id="Phobius"/>
    </source>
</evidence>
<gene>
    <name evidence="4" type="ORF">HGH92_03320</name>
</gene>
<dbReference type="GO" id="GO:0016989">
    <property type="term" value="F:sigma factor antagonist activity"/>
    <property type="evidence" value="ECO:0007669"/>
    <property type="project" value="TreeGrafter"/>
</dbReference>
<dbReference type="RefSeq" id="WP_168869329.1">
    <property type="nucleotide sequence ID" value="NZ_JABAIA010000001.1"/>
</dbReference>
<dbReference type="Proteomes" id="UP000570474">
    <property type="component" value="Unassembled WGS sequence"/>
</dbReference>
<evidence type="ECO:0000313" key="5">
    <source>
        <dbReference type="Proteomes" id="UP000570474"/>
    </source>
</evidence>
<keyword evidence="1" id="KW-0812">Transmembrane</keyword>
<proteinExistence type="predicted"/>
<dbReference type="EMBL" id="JABAIA010000001">
    <property type="protein sequence ID" value="NLR63326.1"/>
    <property type="molecule type" value="Genomic_DNA"/>
</dbReference>
<comment type="caution">
    <text evidence="4">The sequence shown here is derived from an EMBL/GenBank/DDBJ whole genome shotgun (WGS) entry which is preliminary data.</text>
</comment>
<dbReference type="PANTHER" id="PTHR30273:SF2">
    <property type="entry name" value="PROTEIN FECR"/>
    <property type="match status" value="1"/>
</dbReference>
<dbReference type="Gene3D" id="3.55.50.30">
    <property type="match status" value="1"/>
</dbReference>
<keyword evidence="5" id="KW-1185">Reference proteome</keyword>
<keyword evidence="1" id="KW-0472">Membrane</keyword>
<dbReference type="Pfam" id="PF16344">
    <property type="entry name" value="FecR_C"/>
    <property type="match status" value="1"/>
</dbReference>
<evidence type="ECO:0000259" key="3">
    <source>
        <dbReference type="Pfam" id="PF16344"/>
    </source>
</evidence>
<protein>
    <submittedName>
        <fullName evidence="4">DUF4974 domain-containing protein</fullName>
    </submittedName>
</protein>
<accession>A0A847RJJ8</accession>
<dbReference type="InterPro" id="IPR006860">
    <property type="entry name" value="FecR"/>
</dbReference>
<dbReference type="Pfam" id="PF04773">
    <property type="entry name" value="FecR"/>
    <property type="match status" value="1"/>
</dbReference>
<dbReference type="InterPro" id="IPR032508">
    <property type="entry name" value="FecR_C"/>
</dbReference>
<feature type="transmembrane region" description="Helical" evidence="1">
    <location>
        <begin position="90"/>
        <end position="109"/>
    </location>
</feature>
<dbReference type="AlphaFoldDB" id="A0A847RJJ8"/>
<organism evidence="4 5">
    <name type="scientific">Chitinophaga varians</name>
    <dbReference type="NCBI Taxonomy" id="2202339"/>
    <lineage>
        <taxon>Bacteria</taxon>
        <taxon>Pseudomonadati</taxon>
        <taxon>Bacteroidota</taxon>
        <taxon>Chitinophagia</taxon>
        <taxon>Chitinophagales</taxon>
        <taxon>Chitinophagaceae</taxon>
        <taxon>Chitinophaga</taxon>
    </lineage>
</organism>
<evidence type="ECO:0000313" key="4">
    <source>
        <dbReference type="EMBL" id="NLR63326.1"/>
    </source>
</evidence>